<reference evidence="1" key="1">
    <citation type="submission" date="2021-01" db="EMBL/GenBank/DDBJ databases">
        <title>Whole genome shotgun sequence of Verrucosispora sediminis NBRC 107745.</title>
        <authorList>
            <person name="Komaki H."/>
            <person name="Tamura T."/>
        </authorList>
    </citation>
    <scope>NUCLEOTIDE SEQUENCE</scope>
    <source>
        <strain evidence="1">NBRC 107745</strain>
    </source>
</reference>
<evidence type="ECO:0000313" key="2">
    <source>
        <dbReference type="Proteomes" id="UP000607311"/>
    </source>
</evidence>
<accession>A0A9W5UUS1</accession>
<organism evidence="1 2">
    <name type="scientific">Micromonospora sediminimaris</name>
    <dbReference type="NCBI Taxonomy" id="547162"/>
    <lineage>
        <taxon>Bacteria</taxon>
        <taxon>Bacillati</taxon>
        <taxon>Actinomycetota</taxon>
        <taxon>Actinomycetes</taxon>
        <taxon>Micromonosporales</taxon>
        <taxon>Micromonosporaceae</taxon>
        <taxon>Micromonospora</taxon>
    </lineage>
</organism>
<protein>
    <submittedName>
        <fullName evidence="1">Uncharacterized protein</fullName>
    </submittedName>
</protein>
<dbReference type="RefSeq" id="WP_093407829.1">
    <property type="nucleotide sequence ID" value="NZ_BOPD01000026.1"/>
</dbReference>
<dbReference type="EMBL" id="BOPD01000026">
    <property type="protein sequence ID" value="GIJ35034.1"/>
    <property type="molecule type" value="Genomic_DNA"/>
</dbReference>
<comment type="caution">
    <text evidence="1">The sequence shown here is derived from an EMBL/GenBank/DDBJ whole genome shotgun (WGS) entry which is preliminary data.</text>
</comment>
<keyword evidence="2" id="KW-1185">Reference proteome</keyword>
<sequence>MTDEETTERVIDRLILALAAQLDRSGGPALAAGAAEALADVSRAEADVIFGQAGHLVHYGTDTEPLKALIHAITAIQRDEAPADAAVKPGDDVRLVGEVPESLAGYDEAWLRETSFVVRYVDRNAMVGVQPDLTEDYVIATVPAASVEPVRTESAP</sequence>
<dbReference type="AlphaFoldDB" id="A0A9W5UUS1"/>
<evidence type="ECO:0000313" key="1">
    <source>
        <dbReference type="EMBL" id="GIJ35034.1"/>
    </source>
</evidence>
<proteinExistence type="predicted"/>
<dbReference type="OrthoDB" id="3371021at2"/>
<gene>
    <name evidence="1" type="ORF">Vse01_41820</name>
</gene>
<name>A0A9W5UUS1_9ACTN</name>
<dbReference type="Proteomes" id="UP000607311">
    <property type="component" value="Unassembled WGS sequence"/>
</dbReference>